<feature type="transmembrane region" description="Helical" evidence="8">
    <location>
        <begin position="173"/>
        <end position="193"/>
    </location>
</feature>
<evidence type="ECO:0008006" key="11">
    <source>
        <dbReference type="Google" id="ProtNLM"/>
    </source>
</evidence>
<feature type="non-terminal residue" evidence="9">
    <location>
        <position position="1"/>
    </location>
</feature>
<keyword evidence="7 8" id="KW-0472">Membrane</keyword>
<reference evidence="9 10" key="1">
    <citation type="journal article" date="2007" name="Science">
        <title>Sea anemone genome reveals ancestral eumetazoan gene repertoire and genomic organization.</title>
        <authorList>
            <person name="Putnam N.H."/>
            <person name="Srivastava M."/>
            <person name="Hellsten U."/>
            <person name="Dirks B."/>
            <person name="Chapman J."/>
            <person name="Salamov A."/>
            <person name="Terry A."/>
            <person name="Shapiro H."/>
            <person name="Lindquist E."/>
            <person name="Kapitonov V.V."/>
            <person name="Jurka J."/>
            <person name="Genikhovich G."/>
            <person name="Grigoriev I.V."/>
            <person name="Lucas S.M."/>
            <person name="Steele R.E."/>
            <person name="Finnerty J.R."/>
            <person name="Technau U."/>
            <person name="Martindale M.Q."/>
            <person name="Rokhsar D.S."/>
        </authorList>
    </citation>
    <scope>NUCLEOTIDE SEQUENCE [LARGE SCALE GENOMIC DNA]</scope>
    <source>
        <strain evidence="10">CH2 X CH6</strain>
    </source>
</reference>
<dbReference type="Gene3D" id="3.30.70.1320">
    <property type="entry name" value="Multidrug efflux transporter AcrB pore domain like"/>
    <property type="match status" value="1"/>
</dbReference>
<feature type="transmembrane region" description="Helical" evidence="8">
    <location>
        <begin position="271"/>
        <end position="292"/>
    </location>
</feature>
<dbReference type="FunFam" id="3.30.2090.10:FF:000001">
    <property type="entry name" value="Efflux pump membrane transporter"/>
    <property type="match status" value="1"/>
</dbReference>
<dbReference type="Pfam" id="PF00873">
    <property type="entry name" value="ACR_tran"/>
    <property type="match status" value="1"/>
</dbReference>
<dbReference type="InParanoid" id="A8DWT6"/>
<dbReference type="PANTHER" id="PTHR32063">
    <property type="match status" value="1"/>
</dbReference>
<proteinExistence type="predicted"/>
<dbReference type="GO" id="GO:0005886">
    <property type="term" value="C:plasma membrane"/>
    <property type="evidence" value="ECO:0007669"/>
    <property type="project" value="UniProtKB-SubCell"/>
</dbReference>
<dbReference type="STRING" id="45351.A8DWT6"/>
<protein>
    <recommendedName>
        <fullName evidence="11">Multidrug efflux RND transporter permease subunit</fullName>
    </recommendedName>
</protein>
<evidence type="ECO:0000256" key="7">
    <source>
        <dbReference type="ARBA" id="ARBA00023136"/>
    </source>
</evidence>
<evidence type="ECO:0000256" key="1">
    <source>
        <dbReference type="ARBA" id="ARBA00004651"/>
    </source>
</evidence>
<keyword evidence="5 8" id="KW-0812">Transmembrane</keyword>
<evidence type="ECO:0000256" key="8">
    <source>
        <dbReference type="SAM" id="Phobius"/>
    </source>
</evidence>
<feature type="transmembrane region" description="Helical" evidence="8">
    <location>
        <begin position="200"/>
        <end position="220"/>
    </location>
</feature>
<gene>
    <name evidence="9" type="ORF">NEMVEDRAFT_v1g226093</name>
</gene>
<feature type="transmembrane region" description="Helical" evidence="8">
    <location>
        <begin position="226"/>
        <end position="250"/>
    </location>
</feature>
<name>A8DWT6_NEMVE</name>
<dbReference type="InterPro" id="IPR001036">
    <property type="entry name" value="Acrflvin-R"/>
</dbReference>
<dbReference type="eggNOG" id="ENOG502RHH3">
    <property type="taxonomic scope" value="Eukaryota"/>
</dbReference>
<organism evidence="9 10">
    <name type="scientific">Nematostella vectensis</name>
    <name type="common">Starlet sea anemone</name>
    <dbReference type="NCBI Taxonomy" id="45351"/>
    <lineage>
        <taxon>Eukaryota</taxon>
        <taxon>Metazoa</taxon>
        <taxon>Cnidaria</taxon>
        <taxon>Anthozoa</taxon>
        <taxon>Hexacorallia</taxon>
        <taxon>Actiniaria</taxon>
        <taxon>Edwardsiidae</taxon>
        <taxon>Nematostella</taxon>
    </lineage>
</organism>
<evidence type="ECO:0000256" key="3">
    <source>
        <dbReference type="ARBA" id="ARBA00022475"/>
    </source>
</evidence>
<dbReference type="HOGENOM" id="CLU_002755_2_2_1"/>
<dbReference type="SUPFAM" id="SSF82714">
    <property type="entry name" value="Multidrug efflux transporter AcrB TolC docking domain, DN and DC subdomains"/>
    <property type="match status" value="1"/>
</dbReference>
<dbReference type="PANTHER" id="PTHR32063:SF11">
    <property type="entry name" value="CATION OR DRUG EFFLUX SYSTEM PROTEIN"/>
    <property type="match status" value="1"/>
</dbReference>
<keyword evidence="6 8" id="KW-1133">Transmembrane helix</keyword>
<dbReference type="AlphaFoldDB" id="A8DWT6"/>
<dbReference type="OMA" id="KVEAFHT"/>
<keyword evidence="2" id="KW-0813">Transport</keyword>
<dbReference type="SUPFAM" id="SSF82866">
    <property type="entry name" value="Multidrug efflux transporter AcrB transmembrane domain"/>
    <property type="match status" value="1"/>
</dbReference>
<evidence type="ECO:0000313" key="10">
    <source>
        <dbReference type="Proteomes" id="UP000001593"/>
    </source>
</evidence>
<dbReference type="InterPro" id="IPR027463">
    <property type="entry name" value="AcrB_DN_DC_subdom"/>
</dbReference>
<dbReference type="PRINTS" id="PR00702">
    <property type="entry name" value="ACRIFLAVINRP"/>
</dbReference>
<feature type="non-terminal residue" evidence="9">
    <location>
        <position position="311"/>
    </location>
</feature>
<keyword evidence="4" id="KW-0997">Cell inner membrane</keyword>
<dbReference type="Gene3D" id="1.20.1640.10">
    <property type="entry name" value="Multidrug efflux transporter AcrB transmembrane domain"/>
    <property type="match status" value="1"/>
</dbReference>
<dbReference type="GO" id="GO:0022857">
    <property type="term" value="F:transmembrane transporter activity"/>
    <property type="evidence" value="ECO:0007669"/>
    <property type="project" value="InterPro"/>
</dbReference>
<keyword evidence="3" id="KW-1003">Cell membrane</keyword>
<dbReference type="PhylomeDB" id="A8DWT6"/>
<dbReference type="Gene3D" id="3.30.2090.10">
    <property type="entry name" value="Multidrug efflux transporter AcrB TolC docking domain, DN and DC subdomains"/>
    <property type="match status" value="1"/>
</dbReference>
<accession>A8DWT6</accession>
<dbReference type="Proteomes" id="UP000001593">
    <property type="component" value="Unassembled WGS sequence"/>
</dbReference>
<evidence type="ECO:0000256" key="4">
    <source>
        <dbReference type="ARBA" id="ARBA00022519"/>
    </source>
</evidence>
<evidence type="ECO:0000256" key="6">
    <source>
        <dbReference type="ARBA" id="ARBA00022989"/>
    </source>
</evidence>
<evidence type="ECO:0000313" key="9">
    <source>
        <dbReference type="EMBL" id="EDO25324.1"/>
    </source>
</evidence>
<dbReference type="EMBL" id="DS480205">
    <property type="protein sequence ID" value="EDO25324.1"/>
    <property type="molecule type" value="Genomic_DNA"/>
</dbReference>
<dbReference type="FunFam" id="1.20.1640.10:FF:000001">
    <property type="entry name" value="Efflux pump membrane transporter"/>
    <property type="match status" value="1"/>
</dbReference>
<keyword evidence="10" id="KW-1185">Reference proteome</keyword>
<comment type="subcellular location">
    <subcellularLocation>
        <location evidence="1">Cell membrane</location>
        <topology evidence="1">Multi-pass membrane protein</topology>
    </subcellularLocation>
</comment>
<evidence type="ECO:0000256" key="2">
    <source>
        <dbReference type="ARBA" id="ARBA00022448"/>
    </source>
</evidence>
<sequence>RLDGIGDVQLFGLGNYSLRVWLDPNKVASRNLTAADVVNAIREQNRQVAAGSLGAPPSDAGNSFQLSINTQGRLVTEEEFENIIIRAGENGEITRLKDIARIELGSSQYALRSLLNNKPAVAIPVFQRPGSNAIEISDAVRERMAELKQSFPQGVDYEIVYDPTIFVRGSIEAVVHTLLEAIILVVLVVILFLQTWRASIIPLAAVPVSLIGTFAVMHMFGFSLNALSLFGLVLAIGIVVDDAIVVVENVERNIGLGKTPVEATKQAMKEVTGPIVATALVLCAVFIPTAFISGLSGQFYQQFALTIAIST</sequence>
<evidence type="ECO:0000256" key="5">
    <source>
        <dbReference type="ARBA" id="ARBA00022692"/>
    </source>
</evidence>